<feature type="transmembrane region" description="Helical" evidence="11">
    <location>
        <begin position="273"/>
        <end position="292"/>
    </location>
</feature>
<dbReference type="CDD" id="cd13959">
    <property type="entry name" value="PT_UbiA_COQ2"/>
    <property type="match status" value="1"/>
</dbReference>
<evidence type="ECO:0000256" key="3">
    <source>
        <dbReference type="ARBA" id="ARBA00005985"/>
    </source>
</evidence>
<dbReference type="PROSITE" id="PS00943">
    <property type="entry name" value="UBIA"/>
    <property type="match status" value="1"/>
</dbReference>
<keyword evidence="8 11" id="KW-0812">Transmembrane</keyword>
<reference evidence="14" key="2">
    <citation type="submission" date="2020-09" db="EMBL/GenBank/DDBJ databases">
        <authorList>
            <person name="Sun Q."/>
            <person name="Zhou Y."/>
        </authorList>
    </citation>
    <scope>NUCLEOTIDE SEQUENCE</scope>
    <source>
        <strain evidence="14">CGMCC 1.15367</strain>
    </source>
</reference>
<feature type="transmembrane region" description="Helical" evidence="11">
    <location>
        <begin position="246"/>
        <end position="267"/>
    </location>
</feature>
<evidence type="ECO:0000256" key="12">
    <source>
        <dbReference type="NCBIfam" id="TIGR01474"/>
    </source>
</evidence>
<protein>
    <recommendedName>
        <fullName evidence="11 12">4-hydroxybenzoate octaprenyltransferase</fullName>
        <ecNumber evidence="11 12">2.5.1.39</ecNumber>
    </recommendedName>
    <alternativeName>
        <fullName evidence="11">4-HB polyprenyltransferase</fullName>
    </alternativeName>
</protein>
<comment type="cofactor">
    <cofactor evidence="1 11">
        <name>Mg(2+)</name>
        <dbReference type="ChEBI" id="CHEBI:18420"/>
    </cofactor>
</comment>
<keyword evidence="10 11" id="KW-0472">Membrane</keyword>
<comment type="function">
    <text evidence="11">Catalyzes the prenylation of para-hydroxybenzoate (PHB) with an all-trans polyprenyl group. Mediates the second step in the final reaction sequence of ubiquinone-8 (UQ-8) biosynthesis, which is the condensation of the polyisoprenoid side chain with PHB, generating the first membrane-bound Q intermediate 3-octaprenyl-4-hydroxybenzoate.</text>
</comment>
<feature type="transmembrane region" description="Helical" evidence="11">
    <location>
        <begin position="185"/>
        <end position="207"/>
    </location>
</feature>
<comment type="pathway">
    <text evidence="11">Cofactor biosynthesis; ubiquinone biosynthesis.</text>
</comment>
<dbReference type="PANTHER" id="PTHR11048">
    <property type="entry name" value="PRENYLTRANSFERASES"/>
    <property type="match status" value="1"/>
</dbReference>
<dbReference type="Gene3D" id="1.20.120.1780">
    <property type="entry name" value="UbiA prenyltransferase"/>
    <property type="match status" value="1"/>
</dbReference>
<accession>A0A916ZUJ0</accession>
<evidence type="ECO:0000256" key="10">
    <source>
        <dbReference type="ARBA" id="ARBA00023136"/>
    </source>
</evidence>
<evidence type="ECO:0000256" key="2">
    <source>
        <dbReference type="ARBA" id="ARBA00004141"/>
    </source>
</evidence>
<comment type="caution">
    <text evidence="14">The sequence shown here is derived from an EMBL/GenBank/DDBJ whole genome shotgun (WGS) entry which is preliminary data.</text>
</comment>
<comment type="subcellular location">
    <subcellularLocation>
        <location evidence="11">Cell inner membrane</location>
        <topology evidence="11">Multi-pass membrane protein</topology>
    </subcellularLocation>
    <subcellularLocation>
        <location evidence="2">Membrane</location>
        <topology evidence="2">Multi-pass membrane protein</topology>
    </subcellularLocation>
</comment>
<evidence type="ECO:0000256" key="13">
    <source>
        <dbReference type="SAM" id="MobiDB-lite"/>
    </source>
</evidence>
<evidence type="ECO:0000256" key="6">
    <source>
        <dbReference type="ARBA" id="ARBA00022679"/>
    </source>
</evidence>
<keyword evidence="9 11" id="KW-1133">Transmembrane helix</keyword>
<dbReference type="InterPro" id="IPR000537">
    <property type="entry name" value="UbiA_prenyltransferase"/>
</dbReference>
<evidence type="ECO:0000256" key="8">
    <source>
        <dbReference type="ARBA" id="ARBA00022692"/>
    </source>
</evidence>
<name>A0A916ZUJ0_9HYPH</name>
<dbReference type="InterPro" id="IPR044878">
    <property type="entry name" value="UbiA_sf"/>
</dbReference>
<reference evidence="14" key="1">
    <citation type="journal article" date="2014" name="Int. J. Syst. Evol. Microbiol.">
        <title>Complete genome sequence of Corynebacterium casei LMG S-19264T (=DSM 44701T), isolated from a smear-ripened cheese.</title>
        <authorList>
            <consortium name="US DOE Joint Genome Institute (JGI-PGF)"/>
            <person name="Walter F."/>
            <person name="Albersmeier A."/>
            <person name="Kalinowski J."/>
            <person name="Ruckert C."/>
        </authorList>
    </citation>
    <scope>NUCLEOTIDE SEQUENCE</scope>
    <source>
        <strain evidence="14">CGMCC 1.15367</strain>
    </source>
</reference>
<keyword evidence="5 11" id="KW-0997">Cell inner membrane</keyword>
<dbReference type="Pfam" id="PF01040">
    <property type="entry name" value="UbiA"/>
    <property type="match status" value="1"/>
</dbReference>
<keyword evidence="15" id="KW-1185">Reference proteome</keyword>
<feature type="transmembrane region" description="Helical" evidence="11">
    <location>
        <begin position="132"/>
        <end position="165"/>
    </location>
</feature>
<evidence type="ECO:0000256" key="4">
    <source>
        <dbReference type="ARBA" id="ARBA00022475"/>
    </source>
</evidence>
<dbReference type="GO" id="GO:0005886">
    <property type="term" value="C:plasma membrane"/>
    <property type="evidence" value="ECO:0007669"/>
    <property type="project" value="UniProtKB-SubCell"/>
</dbReference>
<keyword evidence="11" id="KW-0460">Magnesium</keyword>
<dbReference type="HAMAP" id="MF_01635">
    <property type="entry name" value="UbiA"/>
    <property type="match status" value="1"/>
</dbReference>
<dbReference type="EC" id="2.5.1.39" evidence="11 12"/>
<keyword evidence="7 11" id="KW-0831">Ubiquinone biosynthesis</keyword>
<dbReference type="RefSeq" id="WP_188911155.1">
    <property type="nucleotide sequence ID" value="NZ_BMIQ01000006.1"/>
</dbReference>
<dbReference type="NCBIfam" id="TIGR01474">
    <property type="entry name" value="ubiA_proteo"/>
    <property type="match status" value="1"/>
</dbReference>
<dbReference type="InterPro" id="IPR006370">
    <property type="entry name" value="HB_polyprenyltransferase-like"/>
</dbReference>
<evidence type="ECO:0000256" key="1">
    <source>
        <dbReference type="ARBA" id="ARBA00001946"/>
    </source>
</evidence>
<feature type="region of interest" description="Disordered" evidence="13">
    <location>
        <begin position="1"/>
        <end position="20"/>
    </location>
</feature>
<dbReference type="Proteomes" id="UP000644699">
    <property type="component" value="Unassembled WGS sequence"/>
</dbReference>
<evidence type="ECO:0000256" key="11">
    <source>
        <dbReference type="HAMAP-Rule" id="MF_01635"/>
    </source>
</evidence>
<dbReference type="EMBL" id="BMIQ01000006">
    <property type="protein sequence ID" value="GGE14593.1"/>
    <property type="molecule type" value="Genomic_DNA"/>
</dbReference>
<evidence type="ECO:0000256" key="9">
    <source>
        <dbReference type="ARBA" id="ARBA00022989"/>
    </source>
</evidence>
<dbReference type="FunFam" id="1.10.357.140:FF:000008">
    <property type="entry name" value="4-hydroxybenzoate octaprenyltransferase"/>
    <property type="match status" value="1"/>
</dbReference>
<keyword evidence="4 11" id="KW-1003">Cell membrane</keyword>
<dbReference type="Gene3D" id="1.10.357.140">
    <property type="entry name" value="UbiA prenyltransferase"/>
    <property type="match status" value="1"/>
</dbReference>
<evidence type="ECO:0000256" key="7">
    <source>
        <dbReference type="ARBA" id="ARBA00022688"/>
    </source>
</evidence>
<organism evidence="14 15">
    <name type="scientific">Aureimonas endophytica</name>
    <dbReference type="NCBI Taxonomy" id="2027858"/>
    <lineage>
        <taxon>Bacteria</taxon>
        <taxon>Pseudomonadati</taxon>
        <taxon>Pseudomonadota</taxon>
        <taxon>Alphaproteobacteria</taxon>
        <taxon>Hyphomicrobiales</taxon>
        <taxon>Aurantimonadaceae</taxon>
        <taxon>Aureimonas</taxon>
    </lineage>
</organism>
<dbReference type="InterPro" id="IPR039653">
    <property type="entry name" value="Prenyltransferase"/>
</dbReference>
<feature type="transmembrane region" description="Helical" evidence="11">
    <location>
        <begin position="312"/>
        <end position="333"/>
    </location>
</feature>
<dbReference type="FunFam" id="1.20.120.1780:FF:000001">
    <property type="entry name" value="4-hydroxybenzoate octaprenyltransferase"/>
    <property type="match status" value="1"/>
</dbReference>
<sequence length="335" mass="36779">MAHPESRPLDPTLGGRVSDAPSSNWVYRALPRWLWPYAQLARWDRPIGWQLLLWPCWWSAALAPQAIGPSALATGLPPLWHLALFLIGAMAMRGAGCTYNDLVDEGIDARVARTRSRPLPSGRVTRRQAKLFLVLQALVGFLVLIQFNLFTVALGIASLGVVAIYPFLKRVTDWPQLGLGLAFSWGALMGWAAYWGALALPAVLLYLGSVLWTVGYDTIYAHQDREDDALVGVRSTARLFGARTKAALAILYGGTILFFLAACLAMATESGGPAWPAYAGLGIGALQMLWQVRTLRINDPADCLKLFRTNNLFGWIVFSGFVLSALWLLSFPLPR</sequence>
<dbReference type="InterPro" id="IPR030470">
    <property type="entry name" value="UbiA_prenylTrfase_CS"/>
</dbReference>
<comment type="catalytic activity">
    <reaction evidence="11">
        <text>all-trans-octaprenyl diphosphate + 4-hydroxybenzoate = 4-hydroxy-3-(all-trans-octaprenyl)benzoate + diphosphate</text>
        <dbReference type="Rhea" id="RHEA:27782"/>
        <dbReference type="ChEBI" id="CHEBI:1617"/>
        <dbReference type="ChEBI" id="CHEBI:17879"/>
        <dbReference type="ChEBI" id="CHEBI:33019"/>
        <dbReference type="ChEBI" id="CHEBI:57711"/>
        <dbReference type="EC" id="2.5.1.39"/>
    </reaction>
</comment>
<dbReference type="PANTHER" id="PTHR11048:SF28">
    <property type="entry name" value="4-HYDROXYBENZOATE POLYPRENYLTRANSFERASE, MITOCHONDRIAL"/>
    <property type="match status" value="1"/>
</dbReference>
<keyword evidence="6 11" id="KW-0808">Transferase</keyword>
<dbReference type="AlphaFoldDB" id="A0A916ZUJ0"/>
<proteinExistence type="inferred from homology"/>
<dbReference type="GO" id="GO:0008412">
    <property type="term" value="F:4-hydroxybenzoate polyprenyltransferase activity"/>
    <property type="evidence" value="ECO:0007669"/>
    <property type="project" value="UniProtKB-UniRule"/>
</dbReference>
<dbReference type="GO" id="GO:0006744">
    <property type="term" value="P:ubiquinone biosynthetic process"/>
    <property type="evidence" value="ECO:0007669"/>
    <property type="project" value="UniProtKB-UniRule"/>
</dbReference>
<evidence type="ECO:0000313" key="15">
    <source>
        <dbReference type="Proteomes" id="UP000644699"/>
    </source>
</evidence>
<evidence type="ECO:0000256" key="5">
    <source>
        <dbReference type="ARBA" id="ARBA00022519"/>
    </source>
</evidence>
<comment type="similarity">
    <text evidence="3 11">Belongs to the UbiA prenyltransferase family.</text>
</comment>
<evidence type="ECO:0000313" key="14">
    <source>
        <dbReference type="EMBL" id="GGE14593.1"/>
    </source>
</evidence>
<gene>
    <name evidence="11 14" type="primary">ubiA</name>
    <name evidence="14" type="ORF">GCM10011390_37150</name>
</gene>